<dbReference type="GeneID" id="140014605"/>
<reference evidence="3" key="1">
    <citation type="submission" date="2025-08" db="UniProtKB">
        <authorList>
            <consortium name="RefSeq"/>
        </authorList>
    </citation>
    <scope>IDENTIFICATION</scope>
    <source>
        <tissue evidence="3">Leaves</tissue>
    </source>
</reference>
<proteinExistence type="predicted"/>
<evidence type="ECO:0000313" key="3">
    <source>
        <dbReference type="RefSeq" id="XP_071921773.1"/>
    </source>
</evidence>
<sequence length="174" mass="20789">MAERWLEKMIDIFVALHYTEERQVTFAIFQLEGAARSWWNVIRLKWEREQTPSTWVNFLRKFNTKYFPPLIQENKEDEFIRFHHGAQTVAEYESQFTRLSKFALELIVTEQRRIRHFVQRLNVEIQKDPAVAQLSAFSDAVEKAQRVESARLKVRTFQARKRAIPESNVGQEDM</sequence>
<dbReference type="Pfam" id="PF03732">
    <property type="entry name" value="Retrotrans_gag"/>
    <property type="match status" value="1"/>
</dbReference>
<evidence type="ECO:0000259" key="1">
    <source>
        <dbReference type="Pfam" id="PF03732"/>
    </source>
</evidence>
<gene>
    <name evidence="3" type="primary">LOC140014605</name>
</gene>
<accession>A0ABM4VQG1</accession>
<feature type="domain" description="Retrotransposon gag" evidence="1">
    <location>
        <begin position="26"/>
        <end position="122"/>
    </location>
</feature>
<dbReference type="Proteomes" id="UP001652660">
    <property type="component" value="Chromosome 9e"/>
</dbReference>
<evidence type="ECO:0000313" key="2">
    <source>
        <dbReference type="Proteomes" id="UP001652660"/>
    </source>
</evidence>
<protein>
    <recommendedName>
        <fullName evidence="1">Retrotransposon gag domain-containing protein</fullName>
    </recommendedName>
</protein>
<name>A0ABM4VQG1_COFAR</name>
<organism evidence="2 3">
    <name type="scientific">Coffea arabica</name>
    <name type="common">Arabian coffee</name>
    <dbReference type="NCBI Taxonomy" id="13443"/>
    <lineage>
        <taxon>Eukaryota</taxon>
        <taxon>Viridiplantae</taxon>
        <taxon>Streptophyta</taxon>
        <taxon>Embryophyta</taxon>
        <taxon>Tracheophyta</taxon>
        <taxon>Spermatophyta</taxon>
        <taxon>Magnoliopsida</taxon>
        <taxon>eudicotyledons</taxon>
        <taxon>Gunneridae</taxon>
        <taxon>Pentapetalae</taxon>
        <taxon>asterids</taxon>
        <taxon>lamiids</taxon>
        <taxon>Gentianales</taxon>
        <taxon>Rubiaceae</taxon>
        <taxon>Ixoroideae</taxon>
        <taxon>Gardenieae complex</taxon>
        <taxon>Bertiereae - Coffeeae clade</taxon>
        <taxon>Coffeeae</taxon>
        <taxon>Coffea</taxon>
    </lineage>
</organism>
<dbReference type="RefSeq" id="XP_071921773.1">
    <property type="nucleotide sequence ID" value="XM_072065672.1"/>
</dbReference>
<keyword evidence="2" id="KW-1185">Reference proteome</keyword>
<dbReference type="InterPro" id="IPR005162">
    <property type="entry name" value="Retrotrans_gag_dom"/>
</dbReference>